<evidence type="ECO:0000313" key="2">
    <source>
        <dbReference type="EMBL" id="TWT39595.1"/>
    </source>
</evidence>
<organism evidence="2 3">
    <name type="scientific">Blastopirellula retiformator</name>
    <dbReference type="NCBI Taxonomy" id="2527970"/>
    <lineage>
        <taxon>Bacteria</taxon>
        <taxon>Pseudomonadati</taxon>
        <taxon>Planctomycetota</taxon>
        <taxon>Planctomycetia</taxon>
        <taxon>Pirellulales</taxon>
        <taxon>Pirellulaceae</taxon>
        <taxon>Blastopirellula</taxon>
    </lineage>
</organism>
<dbReference type="OrthoDB" id="142078at2"/>
<dbReference type="InterPro" id="IPR017438">
    <property type="entry name" value="ATP-NAD_kinase_N"/>
</dbReference>
<comment type="caution">
    <text evidence="2">The sequence shown here is derived from an EMBL/GenBank/DDBJ whole genome shotgun (WGS) entry which is preliminary data.</text>
</comment>
<dbReference type="AlphaFoldDB" id="A0A5C5VNU4"/>
<reference evidence="2 3" key="1">
    <citation type="submission" date="2019-02" db="EMBL/GenBank/DDBJ databases">
        <title>Deep-cultivation of Planctomycetes and their phenomic and genomic characterization uncovers novel biology.</title>
        <authorList>
            <person name="Wiegand S."/>
            <person name="Jogler M."/>
            <person name="Boedeker C."/>
            <person name="Pinto D."/>
            <person name="Vollmers J."/>
            <person name="Rivas-Marin E."/>
            <person name="Kohn T."/>
            <person name="Peeters S.H."/>
            <person name="Heuer A."/>
            <person name="Rast P."/>
            <person name="Oberbeckmann S."/>
            <person name="Bunk B."/>
            <person name="Jeske O."/>
            <person name="Meyerdierks A."/>
            <person name="Storesund J.E."/>
            <person name="Kallscheuer N."/>
            <person name="Luecker S."/>
            <person name="Lage O.M."/>
            <person name="Pohl T."/>
            <person name="Merkel B.J."/>
            <person name="Hornburger P."/>
            <person name="Mueller R.-W."/>
            <person name="Bruemmer F."/>
            <person name="Labrenz M."/>
            <person name="Spormann A.M."/>
            <person name="Op Den Camp H."/>
            <person name="Overmann J."/>
            <person name="Amann R."/>
            <person name="Jetten M.S.M."/>
            <person name="Mascher T."/>
            <person name="Medema M.H."/>
            <person name="Devos D.P."/>
            <person name="Kaster A.-K."/>
            <person name="Ovreas L."/>
            <person name="Rohde M."/>
            <person name="Galperin M.Y."/>
            <person name="Jogler C."/>
        </authorList>
    </citation>
    <scope>NUCLEOTIDE SEQUENCE [LARGE SCALE GENOMIC DNA]</scope>
    <source>
        <strain evidence="2 3">Enr8</strain>
    </source>
</reference>
<keyword evidence="2" id="KW-0808">Transferase</keyword>
<dbReference type="GO" id="GO:0004143">
    <property type="term" value="F:ATP-dependent diacylglycerol kinase activity"/>
    <property type="evidence" value="ECO:0007669"/>
    <property type="project" value="UniProtKB-EC"/>
</dbReference>
<dbReference type="PROSITE" id="PS50146">
    <property type="entry name" value="DAGK"/>
    <property type="match status" value="1"/>
</dbReference>
<feature type="domain" description="DAGKc" evidence="1">
    <location>
        <begin position="1"/>
        <end position="130"/>
    </location>
</feature>
<dbReference type="Proteomes" id="UP000318878">
    <property type="component" value="Unassembled WGS sequence"/>
</dbReference>
<dbReference type="Gene3D" id="3.40.50.10330">
    <property type="entry name" value="Probable inorganic polyphosphate/atp-NAD kinase, domain 1"/>
    <property type="match status" value="1"/>
</dbReference>
<evidence type="ECO:0000259" key="1">
    <source>
        <dbReference type="PROSITE" id="PS50146"/>
    </source>
</evidence>
<gene>
    <name evidence="2" type="primary">dagK</name>
    <name evidence="2" type="ORF">Enr8_12950</name>
</gene>
<sequence length="135" mass="14297">MRRYVVIWNRNARQGAAAAEAKAELTALAGANFHETESFEQACCILDDVRDEDLVIVAGGDGGINGIVNRVQSCCQSRPTLAIVSLGAGNDFVRSLGIHPDPLSTIAAIRLGRTVGGGAEVAPRARITRSNRSPR</sequence>
<proteinExistence type="predicted"/>
<dbReference type="EMBL" id="SJPF01000001">
    <property type="protein sequence ID" value="TWT39595.1"/>
    <property type="molecule type" value="Genomic_DNA"/>
</dbReference>
<protein>
    <submittedName>
        <fullName evidence="2">Diacylglycerol kinase</fullName>
        <ecNumber evidence="2">2.7.1.107</ecNumber>
    </submittedName>
</protein>
<accession>A0A5C5VNU4</accession>
<name>A0A5C5VNU4_9BACT</name>
<keyword evidence="2" id="KW-0418">Kinase</keyword>
<dbReference type="RefSeq" id="WP_146429751.1">
    <property type="nucleotide sequence ID" value="NZ_SJPF01000001.1"/>
</dbReference>
<dbReference type="SUPFAM" id="SSF111331">
    <property type="entry name" value="NAD kinase/diacylglycerol kinase-like"/>
    <property type="match status" value="1"/>
</dbReference>
<keyword evidence="3" id="KW-1185">Reference proteome</keyword>
<evidence type="ECO:0000313" key="3">
    <source>
        <dbReference type="Proteomes" id="UP000318878"/>
    </source>
</evidence>
<dbReference type="InterPro" id="IPR016064">
    <property type="entry name" value="NAD/diacylglycerol_kinase_sf"/>
</dbReference>
<dbReference type="InterPro" id="IPR001206">
    <property type="entry name" value="Diacylglycerol_kinase_cat_dom"/>
</dbReference>
<dbReference type="EC" id="2.7.1.107" evidence="2"/>
<dbReference type="Pfam" id="PF00781">
    <property type="entry name" value="DAGK_cat"/>
    <property type="match status" value="1"/>
</dbReference>